<evidence type="ECO:0000256" key="5">
    <source>
        <dbReference type="ARBA" id="ARBA00022859"/>
    </source>
</evidence>
<dbReference type="GO" id="GO:0045087">
    <property type="term" value="P:innate immune response"/>
    <property type="evidence" value="ECO:0007669"/>
    <property type="project" value="UniProtKB-KW"/>
</dbReference>
<evidence type="ECO:0000256" key="4">
    <source>
        <dbReference type="ARBA" id="ARBA00022833"/>
    </source>
</evidence>
<dbReference type="SMART" id="SM00336">
    <property type="entry name" value="BBOX"/>
    <property type="match status" value="1"/>
</dbReference>
<dbReference type="InterPro" id="IPR017907">
    <property type="entry name" value="Znf_RING_CS"/>
</dbReference>
<evidence type="ECO:0000313" key="12">
    <source>
        <dbReference type="Proteomes" id="UP000242638"/>
    </source>
</evidence>
<dbReference type="OMA" id="EAINDCA"/>
<dbReference type="SUPFAM" id="SSF57845">
    <property type="entry name" value="B-box zinc-binding domain"/>
    <property type="match status" value="1"/>
</dbReference>
<dbReference type="Pfam" id="PF00622">
    <property type="entry name" value="SPRY"/>
    <property type="match status" value="1"/>
</dbReference>
<evidence type="ECO:0000259" key="10">
    <source>
        <dbReference type="PROSITE" id="PS50188"/>
    </source>
</evidence>
<dbReference type="Gene3D" id="3.30.40.10">
    <property type="entry name" value="Zinc/RING finger domain, C3HC4 (zinc finger)"/>
    <property type="match status" value="1"/>
</dbReference>
<dbReference type="CDD" id="cd16040">
    <property type="entry name" value="SPRY_PRY_SNTX"/>
    <property type="match status" value="1"/>
</dbReference>
<keyword evidence="5" id="KW-0391">Immunity</keyword>
<dbReference type="PRINTS" id="PR01407">
    <property type="entry name" value="BUTYPHLNCDUF"/>
</dbReference>
<dbReference type="GeneID" id="103469922"/>
<evidence type="ECO:0000313" key="11">
    <source>
        <dbReference type="Ensembl" id="ENSPREP00000011306.1"/>
    </source>
</evidence>
<dbReference type="Proteomes" id="UP000242638">
    <property type="component" value="Unassembled WGS sequence"/>
</dbReference>
<reference evidence="11" key="3">
    <citation type="submission" date="2025-09" db="UniProtKB">
        <authorList>
            <consortium name="Ensembl"/>
        </authorList>
    </citation>
    <scope>IDENTIFICATION</scope>
    <source>
        <strain evidence="11">Guanapo</strain>
    </source>
</reference>
<feature type="domain" description="RING-type" evidence="8">
    <location>
        <begin position="15"/>
        <end position="58"/>
    </location>
</feature>
<dbReference type="RefSeq" id="XP_008416215.1">
    <property type="nucleotide sequence ID" value="XM_008417993.2"/>
</dbReference>
<dbReference type="InterPro" id="IPR000315">
    <property type="entry name" value="Znf_B-box"/>
</dbReference>
<dbReference type="PROSITE" id="PS00518">
    <property type="entry name" value="ZF_RING_1"/>
    <property type="match status" value="1"/>
</dbReference>
<evidence type="ECO:0000259" key="8">
    <source>
        <dbReference type="PROSITE" id="PS50089"/>
    </source>
</evidence>
<dbReference type="InterPro" id="IPR013083">
    <property type="entry name" value="Znf_RING/FYVE/PHD"/>
</dbReference>
<dbReference type="InterPro" id="IPR001841">
    <property type="entry name" value="Znf_RING"/>
</dbReference>
<dbReference type="PROSITE" id="PS50188">
    <property type="entry name" value="B302_SPRY"/>
    <property type="match status" value="1"/>
</dbReference>
<dbReference type="Pfam" id="PF25600">
    <property type="entry name" value="TRIM_CC"/>
    <property type="match status" value="1"/>
</dbReference>
<keyword evidence="4" id="KW-0862">Zinc</keyword>
<dbReference type="GO" id="GO:0005737">
    <property type="term" value="C:cytoplasm"/>
    <property type="evidence" value="ECO:0007669"/>
    <property type="project" value="UniProtKB-ARBA"/>
</dbReference>
<dbReference type="AlphaFoldDB" id="A0A3P9NP19"/>
<dbReference type="Gene3D" id="4.10.830.40">
    <property type="match status" value="1"/>
</dbReference>
<dbReference type="GeneTree" id="ENSGT01150000286922"/>
<dbReference type="SUPFAM" id="SSF57850">
    <property type="entry name" value="RING/U-box"/>
    <property type="match status" value="1"/>
</dbReference>
<feature type="coiled-coil region" evidence="7">
    <location>
        <begin position="262"/>
        <end position="299"/>
    </location>
</feature>
<dbReference type="PROSITE" id="PS50119">
    <property type="entry name" value="ZF_BBOX"/>
    <property type="match status" value="1"/>
</dbReference>
<keyword evidence="2" id="KW-0479">Metal-binding</keyword>
<dbReference type="GO" id="GO:0008270">
    <property type="term" value="F:zinc ion binding"/>
    <property type="evidence" value="ECO:0007669"/>
    <property type="project" value="UniProtKB-KW"/>
</dbReference>
<dbReference type="InterPro" id="IPR051051">
    <property type="entry name" value="E3_ubiq-ligase_TRIM/RNF"/>
</dbReference>
<dbReference type="Gene3D" id="3.30.160.60">
    <property type="entry name" value="Classic Zinc Finger"/>
    <property type="match status" value="1"/>
</dbReference>
<evidence type="ECO:0000259" key="9">
    <source>
        <dbReference type="PROSITE" id="PS50119"/>
    </source>
</evidence>
<evidence type="ECO:0000256" key="7">
    <source>
        <dbReference type="SAM" id="Coils"/>
    </source>
</evidence>
<feature type="domain" description="B30.2/SPRY" evidence="10">
    <location>
        <begin position="362"/>
        <end position="550"/>
    </location>
</feature>
<evidence type="ECO:0000256" key="2">
    <source>
        <dbReference type="ARBA" id="ARBA00022723"/>
    </source>
</evidence>
<dbReference type="SMART" id="SM00184">
    <property type="entry name" value="RING"/>
    <property type="match status" value="1"/>
</dbReference>
<dbReference type="SMART" id="SM00589">
    <property type="entry name" value="PRY"/>
    <property type="match status" value="1"/>
</dbReference>
<keyword evidence="12" id="KW-1185">Reference proteome</keyword>
<name>A0A3P9NP19_POERE</name>
<dbReference type="OrthoDB" id="6105938at2759"/>
<evidence type="ECO:0000256" key="3">
    <source>
        <dbReference type="ARBA" id="ARBA00022771"/>
    </source>
</evidence>
<dbReference type="Gene3D" id="2.60.120.920">
    <property type="match status" value="1"/>
</dbReference>
<dbReference type="SUPFAM" id="SSF49899">
    <property type="entry name" value="Concanavalin A-like lectins/glucanases"/>
    <property type="match status" value="1"/>
</dbReference>
<dbReference type="Bgee" id="ENSPREG00000007713">
    <property type="expression patterns" value="Expressed in caudal fin and 1 other cell type or tissue"/>
</dbReference>
<dbReference type="InterPro" id="IPR003877">
    <property type="entry name" value="SPRY_dom"/>
</dbReference>
<reference evidence="12" key="1">
    <citation type="submission" date="2013-11" db="EMBL/GenBank/DDBJ databases">
        <title>The genomic landscape of the Guanapo guppy.</title>
        <authorList>
            <person name="Kuenstner A."/>
            <person name="Dreyer C."/>
        </authorList>
    </citation>
    <scope>NUCLEOTIDE SEQUENCE</scope>
    <source>
        <strain evidence="12">Guanapo</strain>
    </source>
</reference>
<dbReference type="InterPro" id="IPR001870">
    <property type="entry name" value="B30.2/SPRY"/>
</dbReference>
<dbReference type="InterPro" id="IPR003879">
    <property type="entry name" value="Butyrophylin_SPRY"/>
</dbReference>
<dbReference type="PROSITE" id="PS50089">
    <property type="entry name" value="ZF_RING_2"/>
    <property type="match status" value="1"/>
</dbReference>
<dbReference type="PANTHER" id="PTHR25465:SF5">
    <property type="entry name" value="E3 UBIQUITIN_ISG15 LIGASE TRIM25-RELATED"/>
    <property type="match status" value="1"/>
</dbReference>
<dbReference type="Pfam" id="PF00643">
    <property type="entry name" value="zf-B_box"/>
    <property type="match status" value="1"/>
</dbReference>
<organism evidence="11 12">
    <name type="scientific">Poecilia reticulata</name>
    <name type="common">Guppy</name>
    <name type="synonym">Acanthophacelus reticulatus</name>
    <dbReference type="NCBI Taxonomy" id="8081"/>
    <lineage>
        <taxon>Eukaryota</taxon>
        <taxon>Metazoa</taxon>
        <taxon>Chordata</taxon>
        <taxon>Craniata</taxon>
        <taxon>Vertebrata</taxon>
        <taxon>Euteleostomi</taxon>
        <taxon>Actinopterygii</taxon>
        <taxon>Neopterygii</taxon>
        <taxon>Teleostei</taxon>
        <taxon>Neoteleostei</taxon>
        <taxon>Acanthomorphata</taxon>
        <taxon>Ovalentaria</taxon>
        <taxon>Atherinomorphae</taxon>
        <taxon>Cyprinodontiformes</taxon>
        <taxon>Poeciliidae</taxon>
        <taxon>Poeciliinae</taxon>
        <taxon>Poecilia</taxon>
    </lineage>
</organism>
<keyword evidence="1" id="KW-0399">Innate immunity</keyword>
<sequence length="550" mass="62787">MAQNGVHLDRESFSCSVCLDLLKDPVTIPCGHSYCIKCIEEHWDKEDHKGEQSCPQCRQTFTPRPVLVKSTMLAALAEQLKLTALGASPTYDTHAGPEDVACDMCTGRKVKAIKSCLMCLVSYCEKHLQPHYDVAQLKKHQLVQPSKQLHDSICSHHDEVMKMFCCTDQQTICYVCMVDEHKGHDVVSVAAERKEKQKDLEVKRGEIQQTIQDGERDMKLLQQEVDAINDCANKAVENNDIIFSEVMRLIERRSAEVKQQIISHQESEVSRVRDLQEKLEQEITELKRKDAELEQLSHTEDHNQFLQKYPSLSAVGETTHSVCPWACYVDVTTAVSDLKDKLQNILRDCWTNISLTVAEVDAFLPDPEPKTRNEFLKYSQEITLDPETAHKQLLLSEGNRKATLMRKDQIKSHHPKRFSAFFQVLSKQILTGRCYWEVQWAGLGGYVAVTCKDVKKTKTSFGCNEESWALFCQKEKNQFLHNKIKTPIAGEEFSRVGVYLDESTGTVSFYSVSEDMRLLHRVQTSFTQPLYAGVQLWFRMGDAAEICKLK</sequence>
<dbReference type="PANTHER" id="PTHR25465">
    <property type="entry name" value="B-BOX DOMAIN CONTAINING"/>
    <property type="match status" value="1"/>
</dbReference>
<keyword evidence="7" id="KW-0175">Coiled coil</keyword>
<dbReference type="InterPro" id="IPR058030">
    <property type="entry name" value="TRIM8/14/16/25/29/45/65_CC"/>
</dbReference>
<dbReference type="Ensembl" id="ENSPRET00000011433.1">
    <property type="protein sequence ID" value="ENSPREP00000011306.1"/>
    <property type="gene ID" value="ENSPREG00000007713.1"/>
</dbReference>
<dbReference type="InterPro" id="IPR006574">
    <property type="entry name" value="PRY"/>
</dbReference>
<dbReference type="Pfam" id="PF15227">
    <property type="entry name" value="zf-C3HC4_4"/>
    <property type="match status" value="1"/>
</dbReference>
<evidence type="ECO:0000256" key="6">
    <source>
        <dbReference type="PROSITE-ProRule" id="PRU00024"/>
    </source>
</evidence>
<keyword evidence="3 6" id="KW-0863">Zinc-finger</keyword>
<protein>
    <submittedName>
        <fullName evidence="11">Tripartite motif-containing protein 16-like</fullName>
    </submittedName>
</protein>
<dbReference type="InterPro" id="IPR043136">
    <property type="entry name" value="B30.2/SPRY_sf"/>
</dbReference>
<dbReference type="KEGG" id="pret:103469922"/>
<dbReference type="InterPro" id="IPR013320">
    <property type="entry name" value="ConA-like_dom_sf"/>
</dbReference>
<reference evidence="11" key="2">
    <citation type="submission" date="2025-08" db="UniProtKB">
        <authorList>
            <consortium name="Ensembl"/>
        </authorList>
    </citation>
    <scope>IDENTIFICATION</scope>
    <source>
        <strain evidence="11">Guanapo</strain>
    </source>
</reference>
<evidence type="ECO:0000256" key="1">
    <source>
        <dbReference type="ARBA" id="ARBA00022588"/>
    </source>
</evidence>
<dbReference type="Pfam" id="PF13765">
    <property type="entry name" value="PRY"/>
    <property type="match status" value="1"/>
</dbReference>
<dbReference type="CDD" id="cd19769">
    <property type="entry name" value="Bbox2_TRIM16-like"/>
    <property type="match status" value="1"/>
</dbReference>
<proteinExistence type="predicted"/>
<feature type="domain" description="B box-type" evidence="9">
    <location>
        <begin position="149"/>
        <end position="189"/>
    </location>
</feature>
<accession>A0A3P9NP19</accession>
<dbReference type="SMART" id="SM00449">
    <property type="entry name" value="SPRY"/>
    <property type="match status" value="1"/>
</dbReference>